<dbReference type="Proteomes" id="UP000290560">
    <property type="component" value="Unassembled WGS sequence"/>
</dbReference>
<feature type="compositionally biased region" description="Basic residues" evidence="1">
    <location>
        <begin position="1"/>
        <end position="19"/>
    </location>
</feature>
<name>A0A445MDB6_ENSVE</name>
<evidence type="ECO:0000313" key="2">
    <source>
        <dbReference type="EMBL" id="RZR72199.1"/>
    </source>
</evidence>
<sequence length="158" mass="17337">MLTCPPRHRALGQLVRRRGRPDAGSRSDASMRGVSSRTADLTQVRSTPLTCRRTPHRKTTGMMEGYDDMISPKGNKVARSRRPTRAEAPPPDPNSTTPAANLWGRTRGIHPSGRAPTFSGYSTMPSTSVPFEMQSSSSIADMEVPHECKVRDNSSIPY</sequence>
<protein>
    <submittedName>
        <fullName evidence="2">Uncharacterized protein</fullName>
    </submittedName>
</protein>
<feature type="compositionally biased region" description="Polar residues" evidence="1">
    <location>
        <begin position="119"/>
        <end position="139"/>
    </location>
</feature>
<evidence type="ECO:0000256" key="1">
    <source>
        <dbReference type="SAM" id="MobiDB-lite"/>
    </source>
</evidence>
<dbReference type="EMBL" id="KV875643">
    <property type="protein sequence ID" value="RZR72199.1"/>
    <property type="molecule type" value="Genomic_DNA"/>
</dbReference>
<dbReference type="AlphaFoldDB" id="A0A445MDB6"/>
<feature type="region of interest" description="Disordered" evidence="1">
    <location>
        <begin position="1"/>
        <end position="158"/>
    </location>
</feature>
<feature type="compositionally biased region" description="Basic and acidic residues" evidence="1">
    <location>
        <begin position="143"/>
        <end position="152"/>
    </location>
</feature>
<gene>
    <name evidence="2" type="ORF">BHM03_00011148</name>
</gene>
<proteinExistence type="predicted"/>
<feature type="compositionally biased region" description="Polar residues" evidence="1">
    <location>
        <begin position="33"/>
        <end position="49"/>
    </location>
</feature>
<organism evidence="2">
    <name type="scientific">Ensete ventricosum</name>
    <name type="common">Abyssinian banana</name>
    <name type="synonym">Musa ensete</name>
    <dbReference type="NCBI Taxonomy" id="4639"/>
    <lineage>
        <taxon>Eukaryota</taxon>
        <taxon>Viridiplantae</taxon>
        <taxon>Streptophyta</taxon>
        <taxon>Embryophyta</taxon>
        <taxon>Tracheophyta</taxon>
        <taxon>Spermatophyta</taxon>
        <taxon>Magnoliopsida</taxon>
        <taxon>Liliopsida</taxon>
        <taxon>Zingiberales</taxon>
        <taxon>Musaceae</taxon>
        <taxon>Ensete</taxon>
    </lineage>
</organism>
<accession>A0A445MDB6</accession>
<reference evidence="2" key="1">
    <citation type="journal article" date="2018" name="Data Brief">
        <title>Genome sequence data from 17 accessions of Ensete ventricosum, a staple food crop for millions in Ethiopia.</title>
        <authorList>
            <person name="Yemataw Z."/>
            <person name="Muzemil S."/>
            <person name="Ambachew D."/>
            <person name="Tripathi L."/>
            <person name="Tesfaye K."/>
            <person name="Chala A."/>
            <person name="Farbos A."/>
            <person name="O'Neill P."/>
            <person name="Moore K."/>
            <person name="Grant M."/>
            <person name="Studholme D.J."/>
        </authorList>
    </citation>
    <scope>NUCLEOTIDE SEQUENCE [LARGE SCALE GENOMIC DNA]</scope>
    <source>
        <tissue evidence="2">Leaf</tissue>
    </source>
</reference>